<protein>
    <recommendedName>
        <fullName evidence="2">acetyl-CoA C-acetyltransferase</fullName>
        <ecNumber evidence="2">2.3.1.9</ecNumber>
    </recommendedName>
</protein>
<evidence type="ECO:0000256" key="2">
    <source>
        <dbReference type="ARBA" id="ARBA00012705"/>
    </source>
</evidence>
<dbReference type="CDD" id="cd00751">
    <property type="entry name" value="thiolase"/>
    <property type="match status" value="1"/>
</dbReference>
<evidence type="ECO:0000259" key="7">
    <source>
        <dbReference type="Pfam" id="PF02803"/>
    </source>
</evidence>
<evidence type="ECO:0000256" key="1">
    <source>
        <dbReference type="ARBA" id="ARBA00010982"/>
    </source>
</evidence>
<dbReference type="InterPro" id="IPR020610">
    <property type="entry name" value="Thiolase_AS"/>
</dbReference>
<dbReference type="SUPFAM" id="SSF53901">
    <property type="entry name" value="Thiolase-like"/>
    <property type="match status" value="2"/>
</dbReference>
<keyword evidence="3 5" id="KW-0808">Transferase</keyword>
<evidence type="ECO:0000313" key="9">
    <source>
        <dbReference type="Proteomes" id="UP000229681"/>
    </source>
</evidence>
<dbReference type="AlphaFoldDB" id="A0A2M8PA33"/>
<name>A0A2M8PA33_9CHLR</name>
<dbReference type="Pfam" id="PF00108">
    <property type="entry name" value="Thiolase_N"/>
    <property type="match status" value="1"/>
</dbReference>
<dbReference type="InterPro" id="IPR020617">
    <property type="entry name" value="Thiolase_C"/>
</dbReference>
<dbReference type="InterPro" id="IPR020613">
    <property type="entry name" value="Thiolase_CS"/>
</dbReference>
<accession>A0A2M8PA33</accession>
<dbReference type="InterPro" id="IPR020616">
    <property type="entry name" value="Thiolase_N"/>
</dbReference>
<comment type="caution">
    <text evidence="8">The sequence shown here is derived from an EMBL/GenBank/DDBJ whole genome shotgun (WGS) entry which is preliminary data.</text>
</comment>
<dbReference type="InterPro" id="IPR016039">
    <property type="entry name" value="Thiolase-like"/>
</dbReference>
<dbReference type="EC" id="2.3.1.9" evidence="2"/>
<dbReference type="PANTHER" id="PTHR18919">
    <property type="entry name" value="ACETYL-COA C-ACYLTRANSFERASE"/>
    <property type="match status" value="1"/>
</dbReference>
<dbReference type="PANTHER" id="PTHR18919:SF107">
    <property type="entry name" value="ACETYL-COA ACETYLTRANSFERASE, CYTOSOLIC"/>
    <property type="match status" value="1"/>
</dbReference>
<proteinExistence type="inferred from homology"/>
<dbReference type="Proteomes" id="UP000229681">
    <property type="component" value="Unassembled WGS sequence"/>
</dbReference>
<dbReference type="EMBL" id="PGTM01000407">
    <property type="protein sequence ID" value="PJF34410.1"/>
    <property type="molecule type" value="Genomic_DNA"/>
</dbReference>
<evidence type="ECO:0000259" key="6">
    <source>
        <dbReference type="Pfam" id="PF00108"/>
    </source>
</evidence>
<gene>
    <name evidence="8" type="ORF">CUN49_15805</name>
</gene>
<feature type="non-terminal residue" evidence="8">
    <location>
        <position position="1"/>
    </location>
</feature>
<dbReference type="Gene3D" id="3.40.47.10">
    <property type="match status" value="2"/>
</dbReference>
<dbReference type="PROSITE" id="PS00737">
    <property type="entry name" value="THIOLASE_2"/>
    <property type="match status" value="1"/>
</dbReference>
<evidence type="ECO:0000256" key="5">
    <source>
        <dbReference type="RuleBase" id="RU003557"/>
    </source>
</evidence>
<comment type="similarity">
    <text evidence="1 5">Belongs to the thiolase-like superfamily. Thiolase family.</text>
</comment>
<sequence length="199" mass="21210">IVPVALQDKRGTTLMERDEPIRPETTLEALAKLKPAFDPNGRVTAGNAPGLNDGAAAVVVTRRDFAERHGVQPLARIVGYGQAALDPRWIFYAPVKAIPIALQRANWRMADVDLFEINEAFAAQVLADVRGLAREGYELPMEKLNVHGGAIALGHPIGASGARVLITLIHALKDRGLKRGIAALCLGGGEAVAMAVEVE</sequence>
<reference evidence="8 9" key="1">
    <citation type="submission" date="2017-11" db="EMBL/GenBank/DDBJ databases">
        <title>Evolution of Phototrophy in the Chloroflexi Phylum Driven by Horizontal Gene Transfer.</title>
        <authorList>
            <person name="Ward L.M."/>
            <person name="Hemp J."/>
            <person name="Shih P.M."/>
            <person name="Mcglynn S.E."/>
            <person name="Fischer W."/>
        </authorList>
    </citation>
    <scope>NUCLEOTIDE SEQUENCE [LARGE SCALE GENOMIC DNA]</scope>
    <source>
        <strain evidence="8">JP3_13</strain>
    </source>
</reference>
<keyword evidence="4 5" id="KW-0012">Acyltransferase</keyword>
<dbReference type="InterPro" id="IPR002155">
    <property type="entry name" value="Thiolase"/>
</dbReference>
<dbReference type="PROSITE" id="PS00099">
    <property type="entry name" value="THIOLASE_3"/>
    <property type="match status" value="1"/>
</dbReference>
<dbReference type="NCBIfam" id="TIGR01930">
    <property type="entry name" value="AcCoA-C-Actrans"/>
    <property type="match status" value="1"/>
</dbReference>
<feature type="domain" description="Thiolase C-terminal" evidence="7">
    <location>
        <begin position="72"/>
        <end position="197"/>
    </location>
</feature>
<feature type="domain" description="Thiolase N-terminal" evidence="6">
    <location>
        <begin position="1"/>
        <end position="63"/>
    </location>
</feature>
<evidence type="ECO:0000256" key="4">
    <source>
        <dbReference type="ARBA" id="ARBA00023315"/>
    </source>
</evidence>
<evidence type="ECO:0000313" key="8">
    <source>
        <dbReference type="EMBL" id="PJF34410.1"/>
    </source>
</evidence>
<evidence type="ECO:0000256" key="3">
    <source>
        <dbReference type="ARBA" id="ARBA00022679"/>
    </source>
</evidence>
<organism evidence="8 9">
    <name type="scientific">Candidatus Thermofonsia Clade 1 bacterium</name>
    <dbReference type="NCBI Taxonomy" id="2364210"/>
    <lineage>
        <taxon>Bacteria</taxon>
        <taxon>Bacillati</taxon>
        <taxon>Chloroflexota</taxon>
        <taxon>Candidatus Thermofontia</taxon>
        <taxon>Candidatus Thermofonsia Clade 1</taxon>
    </lineage>
</organism>
<dbReference type="GO" id="GO:0003985">
    <property type="term" value="F:acetyl-CoA C-acetyltransferase activity"/>
    <property type="evidence" value="ECO:0007669"/>
    <property type="project" value="UniProtKB-EC"/>
</dbReference>
<dbReference type="Pfam" id="PF02803">
    <property type="entry name" value="Thiolase_C"/>
    <property type="match status" value="1"/>
</dbReference>